<dbReference type="AlphaFoldDB" id="A0A1Q5STS2"/>
<organism evidence="1 2">
    <name type="scientific">Geobacillus proteiniphilus</name>
    <dbReference type="NCBI Taxonomy" id="860353"/>
    <lineage>
        <taxon>Bacteria</taxon>
        <taxon>Bacillati</taxon>
        <taxon>Bacillota</taxon>
        <taxon>Bacilli</taxon>
        <taxon>Bacillales</taxon>
        <taxon>Anoxybacillaceae</taxon>
        <taxon>Geobacillus</taxon>
    </lineage>
</organism>
<proteinExistence type="predicted"/>
<accession>A0A1Q5STS2</accession>
<sequence>MKSIRIKDLEIVEQERQQEESTEKNTAAVLAQLTIENKKKDLLITQLTQTIANLNIEIAKLKGGVN</sequence>
<reference evidence="1 2" key="1">
    <citation type="submission" date="2016-11" db="EMBL/GenBank/DDBJ databases">
        <authorList>
            <person name="Kadnikov V."/>
            <person name="Nazina T."/>
        </authorList>
    </citation>
    <scope>NUCLEOTIDE SEQUENCE [LARGE SCALE GENOMIC DNA]</scope>
    <source>
        <strain evidence="1 2">1017</strain>
    </source>
</reference>
<dbReference type="EMBL" id="MQMG01000038">
    <property type="protein sequence ID" value="OKO91408.1"/>
    <property type="molecule type" value="Genomic_DNA"/>
</dbReference>
<evidence type="ECO:0000313" key="2">
    <source>
        <dbReference type="Proteomes" id="UP000186030"/>
    </source>
</evidence>
<gene>
    <name evidence="1" type="ORF">BRO54_2685</name>
</gene>
<dbReference type="Proteomes" id="UP000186030">
    <property type="component" value="Unassembled WGS sequence"/>
</dbReference>
<protein>
    <submittedName>
        <fullName evidence="1">Uncharacterized protein</fullName>
    </submittedName>
</protein>
<evidence type="ECO:0000313" key="1">
    <source>
        <dbReference type="EMBL" id="OKO91408.1"/>
    </source>
</evidence>
<reference evidence="2" key="2">
    <citation type="submission" date="2017-01" db="EMBL/GenBank/DDBJ databases">
        <title>Genome sequencing and annotation of Geobacillus sp. 1017, a Hydrocarbon-Oxidizing Thermophilic Bacterium Isolated from a Heavy Oil Reservoir (China).</title>
        <authorList>
            <person name="Kadnikov V.V."/>
            <person name="Mardanov A.V."/>
            <person name="Poltaraus A.B."/>
            <person name="Sokolova D.S."/>
            <person name="Semenova E.M."/>
            <person name="Ravin N.V."/>
            <person name="Tourova T.P."/>
            <person name="Nazina T.N."/>
        </authorList>
    </citation>
    <scope>NUCLEOTIDE SEQUENCE [LARGE SCALE GENOMIC DNA]</scope>
    <source>
        <strain evidence="2">1017</strain>
    </source>
</reference>
<dbReference type="RefSeq" id="WP_074044188.1">
    <property type="nucleotide sequence ID" value="NZ_MQMG01000038.1"/>
</dbReference>
<comment type="caution">
    <text evidence="1">The sequence shown here is derived from an EMBL/GenBank/DDBJ whole genome shotgun (WGS) entry which is preliminary data.</text>
</comment>
<name>A0A1Q5STS2_9BACL</name>